<dbReference type="InterPro" id="IPR011008">
    <property type="entry name" value="Dimeric_a/b-barrel"/>
</dbReference>
<dbReference type="AlphaFoldDB" id="A0A7W5BPB4"/>
<organism evidence="2 3">
    <name type="scientific">Rhizobium pisi</name>
    <dbReference type="NCBI Taxonomy" id="574561"/>
    <lineage>
        <taxon>Bacteria</taxon>
        <taxon>Pseudomonadati</taxon>
        <taxon>Pseudomonadota</taxon>
        <taxon>Alphaproteobacteria</taxon>
        <taxon>Hyphomicrobiales</taxon>
        <taxon>Rhizobiaceae</taxon>
        <taxon>Rhizobium/Agrobacterium group</taxon>
        <taxon>Rhizobium</taxon>
    </lineage>
</organism>
<evidence type="ECO:0000313" key="2">
    <source>
        <dbReference type="EMBL" id="MBB3136635.1"/>
    </source>
</evidence>
<sequence length="107" mass="12281">MAYAKRIGYLVRRDDMSLDQFHAHWLGTHAELCKKLPGLVRYATNLIDRKQYPDAGWDGFSELWFESVEAHDAAFASEEGRTLLADAPNFAKKLYGVLVTENQHIWP</sequence>
<keyword evidence="3" id="KW-1185">Reference proteome</keyword>
<evidence type="ECO:0000259" key="1">
    <source>
        <dbReference type="Pfam" id="PF07110"/>
    </source>
</evidence>
<evidence type="ECO:0000313" key="3">
    <source>
        <dbReference type="Proteomes" id="UP000518315"/>
    </source>
</evidence>
<dbReference type="SUPFAM" id="SSF54909">
    <property type="entry name" value="Dimeric alpha+beta barrel"/>
    <property type="match status" value="1"/>
</dbReference>
<feature type="domain" description="EthD" evidence="1">
    <location>
        <begin position="13"/>
        <end position="92"/>
    </location>
</feature>
<comment type="caution">
    <text evidence="2">The sequence shown here is derived from an EMBL/GenBank/DDBJ whole genome shotgun (WGS) entry which is preliminary data.</text>
</comment>
<dbReference type="Proteomes" id="UP000518315">
    <property type="component" value="Unassembled WGS sequence"/>
</dbReference>
<reference evidence="2 3" key="1">
    <citation type="submission" date="2020-08" db="EMBL/GenBank/DDBJ databases">
        <title>Genomic Encyclopedia of Type Strains, Phase III (KMG-III): the genomes of soil and plant-associated and newly described type strains.</title>
        <authorList>
            <person name="Whitman W."/>
        </authorList>
    </citation>
    <scope>NUCLEOTIDE SEQUENCE [LARGE SCALE GENOMIC DNA]</scope>
    <source>
        <strain evidence="2 3">CECT 4113</strain>
    </source>
</reference>
<dbReference type="Pfam" id="PF07110">
    <property type="entry name" value="EthD"/>
    <property type="match status" value="1"/>
</dbReference>
<dbReference type="RefSeq" id="WP_131614040.1">
    <property type="nucleotide sequence ID" value="NZ_JACHXH010000016.1"/>
</dbReference>
<dbReference type="InterPro" id="IPR009799">
    <property type="entry name" value="EthD_dom"/>
</dbReference>
<gene>
    <name evidence="2" type="ORF">FHS26_004392</name>
</gene>
<dbReference type="EMBL" id="JACHXH010000016">
    <property type="protein sequence ID" value="MBB3136635.1"/>
    <property type="molecule type" value="Genomic_DNA"/>
</dbReference>
<dbReference type="GO" id="GO:0016491">
    <property type="term" value="F:oxidoreductase activity"/>
    <property type="evidence" value="ECO:0007669"/>
    <property type="project" value="InterPro"/>
</dbReference>
<name>A0A7W5BPB4_9HYPH</name>
<proteinExistence type="predicted"/>
<dbReference type="Gene3D" id="3.30.70.100">
    <property type="match status" value="1"/>
</dbReference>
<accession>A0A7W5BPB4</accession>
<protein>
    <submittedName>
        <fullName evidence="2">Uncharacterized protein (TIGR02118 family)</fullName>
    </submittedName>
</protein>
<dbReference type="NCBIfam" id="TIGR02118">
    <property type="entry name" value="EthD family reductase"/>
    <property type="match status" value="1"/>
</dbReference>